<keyword evidence="6" id="KW-0472">Membrane</keyword>
<evidence type="ECO:0000313" key="9">
    <source>
        <dbReference type="Proteomes" id="UP000290567"/>
    </source>
</evidence>
<dbReference type="GO" id="GO:0008234">
    <property type="term" value="F:cysteine-type peptidase activity"/>
    <property type="evidence" value="ECO:0007669"/>
    <property type="project" value="UniProtKB-KW"/>
</dbReference>
<dbReference type="RefSeq" id="WP_146624065.1">
    <property type="nucleotide sequence ID" value="NZ_BJCC01000036.1"/>
</dbReference>
<dbReference type="PANTHER" id="PTHR47053">
    <property type="entry name" value="MUREIN DD-ENDOPEPTIDASE MEPH-RELATED"/>
    <property type="match status" value="1"/>
</dbReference>
<gene>
    <name evidence="8" type="ORF">NRIC_35830</name>
</gene>
<dbReference type="Gene3D" id="3.90.1720.10">
    <property type="entry name" value="endopeptidase domain like (from Nostoc punctiforme)"/>
    <property type="match status" value="1"/>
</dbReference>
<name>A0A4P5PJC3_9ENTE</name>
<comment type="similarity">
    <text evidence="1">Belongs to the peptidase C40 family.</text>
</comment>
<dbReference type="OrthoDB" id="1654978at2"/>
<dbReference type="PANTHER" id="PTHR47053:SF1">
    <property type="entry name" value="MUREIN DD-ENDOPEPTIDASE MEPH-RELATED"/>
    <property type="match status" value="1"/>
</dbReference>
<keyword evidence="6" id="KW-0812">Transmembrane</keyword>
<accession>A0A4P5PJC3</accession>
<reference evidence="9" key="1">
    <citation type="submission" date="2019-02" db="EMBL/GenBank/DDBJ databases">
        <title>Draft genome sequence of Enterococcus sp. Gos25-1.</title>
        <authorList>
            <person name="Tanaka N."/>
            <person name="Shiwa Y."/>
            <person name="Fujita N."/>
        </authorList>
    </citation>
    <scope>NUCLEOTIDE SEQUENCE [LARGE SCALE GENOMIC DNA]</scope>
    <source>
        <strain evidence="9">Gos25-1</strain>
    </source>
</reference>
<keyword evidence="2" id="KW-0645">Protease</keyword>
<dbReference type="GO" id="GO:0006508">
    <property type="term" value="P:proteolysis"/>
    <property type="evidence" value="ECO:0007669"/>
    <property type="project" value="UniProtKB-KW"/>
</dbReference>
<feature type="coiled-coil region" evidence="5">
    <location>
        <begin position="159"/>
        <end position="225"/>
    </location>
</feature>
<dbReference type="EMBL" id="BJCC01000036">
    <property type="protein sequence ID" value="GCF95692.1"/>
    <property type="molecule type" value="Genomic_DNA"/>
</dbReference>
<evidence type="ECO:0000259" key="7">
    <source>
        <dbReference type="PROSITE" id="PS51935"/>
    </source>
</evidence>
<dbReference type="Pfam" id="PF00877">
    <property type="entry name" value="NLPC_P60"/>
    <property type="match status" value="1"/>
</dbReference>
<evidence type="ECO:0000256" key="6">
    <source>
        <dbReference type="SAM" id="Phobius"/>
    </source>
</evidence>
<keyword evidence="6" id="KW-1133">Transmembrane helix</keyword>
<feature type="domain" description="NlpC/P60" evidence="7">
    <location>
        <begin position="247"/>
        <end position="365"/>
    </location>
</feature>
<evidence type="ECO:0000256" key="3">
    <source>
        <dbReference type="ARBA" id="ARBA00022801"/>
    </source>
</evidence>
<dbReference type="Proteomes" id="UP000290567">
    <property type="component" value="Unassembled WGS sequence"/>
</dbReference>
<feature type="transmembrane region" description="Helical" evidence="6">
    <location>
        <begin position="12"/>
        <end position="31"/>
    </location>
</feature>
<evidence type="ECO:0000256" key="1">
    <source>
        <dbReference type="ARBA" id="ARBA00007074"/>
    </source>
</evidence>
<evidence type="ECO:0000313" key="8">
    <source>
        <dbReference type="EMBL" id="GCF95692.1"/>
    </source>
</evidence>
<evidence type="ECO:0000256" key="2">
    <source>
        <dbReference type="ARBA" id="ARBA00022670"/>
    </source>
</evidence>
<organism evidence="8 9">
    <name type="scientific">Enterococcus florum</name>
    <dbReference type="NCBI Taxonomy" id="2480627"/>
    <lineage>
        <taxon>Bacteria</taxon>
        <taxon>Bacillati</taxon>
        <taxon>Bacillota</taxon>
        <taxon>Bacilli</taxon>
        <taxon>Lactobacillales</taxon>
        <taxon>Enterococcaceae</taxon>
        <taxon>Enterococcus</taxon>
    </lineage>
</organism>
<dbReference type="InterPro" id="IPR000064">
    <property type="entry name" value="NLP_P60_dom"/>
</dbReference>
<sequence length="365" mass="40730">MQRIEHRIKKIAAYGMVSLFASQLVGGWLVLSADPVFADPQEETQGTIDDLQARLMQLNDAIANAQVKKDELETKLAELDKEKAVQESELAELTEKQEKLKKEIAARVRAIQLQENSVRFSLLHLVEWAKSWQTDQAVGAIKKSDEDHLQVYVDLVAKIKEKKAACEQKQTELQTTRQELDDVLKTQAESKAALEQELTDNQALLTLQQEEQRQQELAHQQAQEELLEEIVQEVRTVTVLTSEEEVSDKAQAIIQSAKNYLGVPYVWGGTSPAGFDCSGLVQWVYAENGVSLPRVSQAQQGAAESIPISELRPGDLVFWGNPAHHVGIYIGSGYYIHAPQPGEVVKVTHSSYYPFSSAGRVLRSE</sequence>
<keyword evidence="3" id="KW-0378">Hydrolase</keyword>
<keyword evidence="9" id="KW-1185">Reference proteome</keyword>
<keyword evidence="5" id="KW-0175">Coiled coil</keyword>
<dbReference type="PROSITE" id="PS51935">
    <property type="entry name" value="NLPC_P60"/>
    <property type="match status" value="1"/>
</dbReference>
<evidence type="ECO:0000256" key="5">
    <source>
        <dbReference type="SAM" id="Coils"/>
    </source>
</evidence>
<dbReference type="SUPFAM" id="SSF54001">
    <property type="entry name" value="Cysteine proteinases"/>
    <property type="match status" value="1"/>
</dbReference>
<feature type="coiled-coil region" evidence="5">
    <location>
        <begin position="41"/>
        <end position="110"/>
    </location>
</feature>
<protein>
    <recommendedName>
        <fullName evidence="7">NlpC/P60 domain-containing protein</fullName>
    </recommendedName>
</protein>
<comment type="caution">
    <text evidence="8">The sequence shown here is derived from an EMBL/GenBank/DDBJ whole genome shotgun (WGS) entry which is preliminary data.</text>
</comment>
<dbReference type="AlphaFoldDB" id="A0A4P5PJC3"/>
<dbReference type="Gene3D" id="1.20.5.340">
    <property type="match status" value="1"/>
</dbReference>
<proteinExistence type="inferred from homology"/>
<evidence type="ECO:0000256" key="4">
    <source>
        <dbReference type="ARBA" id="ARBA00022807"/>
    </source>
</evidence>
<keyword evidence="4" id="KW-0788">Thiol protease</keyword>
<dbReference type="InterPro" id="IPR051202">
    <property type="entry name" value="Peptidase_C40"/>
</dbReference>
<dbReference type="InterPro" id="IPR038765">
    <property type="entry name" value="Papain-like_cys_pep_sf"/>
</dbReference>